<organism evidence="1 2">
    <name type="scientific">Aliidiomarina taiwanensis</name>
    <dbReference type="NCBI Taxonomy" id="946228"/>
    <lineage>
        <taxon>Bacteria</taxon>
        <taxon>Pseudomonadati</taxon>
        <taxon>Pseudomonadota</taxon>
        <taxon>Gammaproteobacteria</taxon>
        <taxon>Alteromonadales</taxon>
        <taxon>Idiomarinaceae</taxon>
        <taxon>Aliidiomarina</taxon>
    </lineage>
</organism>
<protein>
    <submittedName>
        <fullName evidence="1">Uncharacterized protein</fullName>
    </submittedName>
</protein>
<evidence type="ECO:0000313" key="1">
    <source>
        <dbReference type="EMBL" id="RUO39804.1"/>
    </source>
</evidence>
<dbReference type="Proteomes" id="UP000286976">
    <property type="component" value="Unassembled WGS sequence"/>
</dbReference>
<dbReference type="RefSeq" id="WP_126757676.1">
    <property type="nucleotide sequence ID" value="NZ_PIPQ01000005.1"/>
</dbReference>
<reference evidence="1 2" key="1">
    <citation type="journal article" date="2011" name="Front. Microbiol.">
        <title>Genomic signatures of strain selection and enhancement in Bacillus atrophaeus var. globigii, a historical biowarfare simulant.</title>
        <authorList>
            <person name="Gibbons H.S."/>
            <person name="Broomall S.M."/>
            <person name="McNew L.A."/>
            <person name="Daligault H."/>
            <person name="Chapman C."/>
            <person name="Bruce D."/>
            <person name="Karavis M."/>
            <person name="Krepps M."/>
            <person name="McGregor P.A."/>
            <person name="Hong C."/>
            <person name="Park K.H."/>
            <person name="Akmal A."/>
            <person name="Feldman A."/>
            <person name="Lin J.S."/>
            <person name="Chang W.E."/>
            <person name="Higgs B.W."/>
            <person name="Demirev P."/>
            <person name="Lindquist J."/>
            <person name="Liem A."/>
            <person name="Fochler E."/>
            <person name="Read T.D."/>
            <person name="Tapia R."/>
            <person name="Johnson S."/>
            <person name="Bishop-Lilly K.A."/>
            <person name="Detter C."/>
            <person name="Han C."/>
            <person name="Sozhamannan S."/>
            <person name="Rosenzweig C.N."/>
            <person name="Skowronski E.W."/>
        </authorList>
    </citation>
    <scope>NUCLEOTIDE SEQUENCE [LARGE SCALE GENOMIC DNA]</scope>
    <source>
        <strain evidence="1 2">AIT1</strain>
    </source>
</reference>
<accession>A0A432X0W8</accession>
<gene>
    <name evidence="1" type="ORF">CWE15_08575</name>
</gene>
<name>A0A432X0W8_9GAMM</name>
<evidence type="ECO:0000313" key="2">
    <source>
        <dbReference type="Proteomes" id="UP000286976"/>
    </source>
</evidence>
<keyword evidence="2" id="KW-1185">Reference proteome</keyword>
<dbReference type="OrthoDB" id="4750212at2"/>
<dbReference type="AlphaFoldDB" id="A0A432X0W8"/>
<sequence>MGKHQLFISLAFIVTIVAWIAPAEASYSRLVEQLQLCKQEADSLHRLRCFDNVAAALPEPETVAATPVADKPVAENEASEDFLRITEMWEYKRNLWKIRLVNGEVWEVIEADSRFPFSMNNNYYLQQGMFGSHYLRTPGLNTRLRIRLAQ</sequence>
<comment type="caution">
    <text evidence="1">The sequence shown here is derived from an EMBL/GenBank/DDBJ whole genome shotgun (WGS) entry which is preliminary data.</text>
</comment>
<proteinExistence type="predicted"/>
<dbReference type="EMBL" id="PIPQ01000005">
    <property type="protein sequence ID" value="RUO39804.1"/>
    <property type="molecule type" value="Genomic_DNA"/>
</dbReference>